<feature type="transmembrane region" description="Helical" evidence="1">
    <location>
        <begin position="20"/>
        <end position="39"/>
    </location>
</feature>
<keyword evidence="1" id="KW-1133">Transmembrane helix</keyword>
<gene>
    <name evidence="2" type="ORF">FOPG_18756</name>
</gene>
<evidence type="ECO:0000256" key="1">
    <source>
        <dbReference type="SAM" id="Phobius"/>
    </source>
</evidence>
<organism evidence="2">
    <name type="scientific">Fusarium oxysporum f. sp. conglutinans race 2 54008</name>
    <dbReference type="NCBI Taxonomy" id="1089457"/>
    <lineage>
        <taxon>Eukaryota</taxon>
        <taxon>Fungi</taxon>
        <taxon>Dikarya</taxon>
        <taxon>Ascomycota</taxon>
        <taxon>Pezizomycotina</taxon>
        <taxon>Sordariomycetes</taxon>
        <taxon>Hypocreomycetidae</taxon>
        <taxon>Hypocreales</taxon>
        <taxon>Nectriaceae</taxon>
        <taxon>Fusarium</taxon>
        <taxon>Fusarium oxysporum species complex</taxon>
    </lineage>
</organism>
<dbReference type="PROSITE" id="PS51257">
    <property type="entry name" value="PROKAR_LIPOPROTEIN"/>
    <property type="match status" value="1"/>
</dbReference>
<reference evidence="2" key="1">
    <citation type="submission" date="2011-11" db="EMBL/GenBank/DDBJ databases">
        <title>The Genome Sequence of Fusarium oxysporum PHW808.</title>
        <authorList>
            <consortium name="The Broad Institute Genome Sequencing Platform"/>
            <person name="Ma L.-J."/>
            <person name="Gale L.R."/>
            <person name="Schwartz D.C."/>
            <person name="Zhou S."/>
            <person name="Corby-Kistler H."/>
            <person name="Young S.K."/>
            <person name="Zeng Q."/>
            <person name="Gargeya S."/>
            <person name="Fitzgerald M."/>
            <person name="Haas B."/>
            <person name="Abouelleil A."/>
            <person name="Alvarado L."/>
            <person name="Arachchi H.M."/>
            <person name="Berlin A."/>
            <person name="Brown A."/>
            <person name="Chapman S.B."/>
            <person name="Chen Z."/>
            <person name="Dunbar C."/>
            <person name="Freedman E."/>
            <person name="Gearin G."/>
            <person name="Goldberg J."/>
            <person name="Griggs A."/>
            <person name="Gujja S."/>
            <person name="Heiman D."/>
            <person name="Howarth C."/>
            <person name="Larson L."/>
            <person name="Lui A."/>
            <person name="MacDonald P.J.P."/>
            <person name="Montmayeur A."/>
            <person name="Murphy C."/>
            <person name="Neiman D."/>
            <person name="Pearson M."/>
            <person name="Priest M."/>
            <person name="Roberts A."/>
            <person name="Saif S."/>
            <person name="Shea T."/>
            <person name="Shenoy N."/>
            <person name="Sisk P."/>
            <person name="Stolte C."/>
            <person name="Sykes S."/>
            <person name="Wortman J."/>
            <person name="Nusbaum C."/>
            <person name="Birren B."/>
        </authorList>
    </citation>
    <scope>NUCLEOTIDE SEQUENCE [LARGE SCALE GENOMIC DNA]</scope>
    <source>
        <strain evidence="2">54008</strain>
    </source>
</reference>
<dbReference type="HOGENOM" id="CLU_3299446_0_0_1"/>
<protein>
    <submittedName>
        <fullName evidence="2">Uncharacterized protein</fullName>
    </submittedName>
</protein>
<dbReference type="AlphaFoldDB" id="X0GMZ5"/>
<accession>X0GMZ5</accession>
<dbReference type="Proteomes" id="UP000030676">
    <property type="component" value="Unassembled WGS sequence"/>
</dbReference>
<proteinExistence type="predicted"/>
<dbReference type="EMBL" id="KK033788">
    <property type="protein sequence ID" value="EXL65002.1"/>
    <property type="molecule type" value="Genomic_DNA"/>
</dbReference>
<reference evidence="2" key="2">
    <citation type="submission" date="2014-03" db="EMBL/GenBank/DDBJ databases">
        <title>The Genome Annotation of Fusarium oxysporum PHW808.</title>
        <authorList>
            <consortium name="The Broad Institute Genomics Platform"/>
            <person name="Ma L.-J."/>
            <person name="Corby-Kistler H."/>
            <person name="Broz K."/>
            <person name="Gale L.R."/>
            <person name="Jonkers W."/>
            <person name="O'Donnell K."/>
            <person name="Ploetz R."/>
            <person name="Steinberg C."/>
            <person name="Schwartz D.C."/>
            <person name="VanEtten H."/>
            <person name="Zhou S."/>
            <person name="Young S.K."/>
            <person name="Zeng Q."/>
            <person name="Gargeya S."/>
            <person name="Fitzgerald M."/>
            <person name="Abouelleil A."/>
            <person name="Alvarado L."/>
            <person name="Chapman S.B."/>
            <person name="Gainer-Dewar J."/>
            <person name="Goldberg J."/>
            <person name="Griggs A."/>
            <person name="Gujja S."/>
            <person name="Hansen M."/>
            <person name="Howarth C."/>
            <person name="Imamovic A."/>
            <person name="Ireland A."/>
            <person name="Larimer J."/>
            <person name="McCowan C."/>
            <person name="Murphy C."/>
            <person name="Pearson M."/>
            <person name="Poon T.W."/>
            <person name="Priest M."/>
            <person name="Roberts A."/>
            <person name="Saif S."/>
            <person name="Shea T."/>
            <person name="Sykes S."/>
            <person name="Wortman J."/>
            <person name="Nusbaum C."/>
            <person name="Birren B."/>
        </authorList>
    </citation>
    <scope>NUCLEOTIDE SEQUENCE</scope>
    <source>
        <strain evidence="2">54008</strain>
    </source>
</reference>
<evidence type="ECO:0000313" key="2">
    <source>
        <dbReference type="EMBL" id="EXL65002.1"/>
    </source>
</evidence>
<name>X0GMZ5_FUSOX</name>
<keyword evidence="1" id="KW-0812">Transmembrane</keyword>
<keyword evidence="1" id="KW-0472">Membrane</keyword>
<sequence length="40" mass="4495">MSDCLPRPCHSRTPDSCLSFRNCLITLAIIACADSLLFYF</sequence>